<evidence type="ECO:0000313" key="12">
    <source>
        <dbReference type="Proteomes" id="UP000184114"/>
    </source>
</evidence>
<dbReference type="SUPFAM" id="SSF53383">
    <property type="entry name" value="PLP-dependent transferases"/>
    <property type="match status" value="1"/>
</dbReference>
<reference evidence="12" key="1">
    <citation type="submission" date="2016-11" db="EMBL/GenBank/DDBJ databases">
        <authorList>
            <person name="Varghese N."/>
            <person name="Submissions S."/>
        </authorList>
    </citation>
    <scope>NUCLEOTIDE SEQUENCE [LARGE SCALE GENOMIC DNA]</scope>
    <source>
        <strain evidence="12">DSM 18095</strain>
    </source>
</reference>
<feature type="modified residue" description="N6-(pyridoxal phosphate)lysine" evidence="7">
    <location>
        <position position="191"/>
    </location>
</feature>
<accession>A0A1M4V3M4</accession>
<dbReference type="InterPro" id="IPR015424">
    <property type="entry name" value="PyrdxlP-dep_Trfase"/>
</dbReference>
<dbReference type="Gene3D" id="3.40.640.10">
    <property type="entry name" value="Type I PLP-dependent aspartate aminotransferase-like (Major domain)"/>
    <property type="match status" value="1"/>
</dbReference>
<proteinExistence type="inferred from homology"/>
<dbReference type="Proteomes" id="UP000184114">
    <property type="component" value="Unassembled WGS sequence"/>
</dbReference>
<evidence type="ECO:0000256" key="6">
    <source>
        <dbReference type="PIRSR" id="PIRSR000524-1"/>
    </source>
</evidence>
<dbReference type="STRING" id="1123404.SAMN02745784_01328"/>
<dbReference type="InterPro" id="IPR015422">
    <property type="entry name" value="PyrdxlP-dep_Trfase_small"/>
</dbReference>
<dbReference type="AlphaFoldDB" id="A0A1M4V3M4"/>
<comment type="cofactor">
    <cofactor evidence="1 7 9">
        <name>pyridoxal 5'-phosphate</name>
        <dbReference type="ChEBI" id="CHEBI:597326"/>
    </cofactor>
</comment>
<evidence type="ECO:0000256" key="4">
    <source>
        <dbReference type="ARBA" id="ARBA00022679"/>
    </source>
</evidence>
<dbReference type="Gene3D" id="3.90.1150.10">
    <property type="entry name" value="Aspartate Aminotransferase, domain 1"/>
    <property type="match status" value="1"/>
</dbReference>
<dbReference type="PROSITE" id="PS00595">
    <property type="entry name" value="AA_TRANSFER_CLASS_5"/>
    <property type="match status" value="1"/>
</dbReference>
<evidence type="ECO:0000256" key="8">
    <source>
        <dbReference type="RuleBase" id="RU004075"/>
    </source>
</evidence>
<dbReference type="InterPro" id="IPR020578">
    <property type="entry name" value="Aminotrans_V_PyrdxlP_BS"/>
</dbReference>
<dbReference type="GO" id="GO:0008453">
    <property type="term" value="F:alanine-glyoxylate transaminase activity"/>
    <property type="evidence" value="ECO:0007669"/>
    <property type="project" value="TreeGrafter"/>
</dbReference>
<dbReference type="PANTHER" id="PTHR21152">
    <property type="entry name" value="AMINOTRANSFERASE CLASS V"/>
    <property type="match status" value="1"/>
</dbReference>
<dbReference type="InterPro" id="IPR024169">
    <property type="entry name" value="SP_NH2Trfase/AEP_transaminase"/>
</dbReference>
<dbReference type="GO" id="GO:0004760">
    <property type="term" value="F:L-serine-pyruvate transaminase activity"/>
    <property type="evidence" value="ECO:0007669"/>
    <property type="project" value="TreeGrafter"/>
</dbReference>
<dbReference type="PANTHER" id="PTHR21152:SF24">
    <property type="entry name" value="ALANINE--GLYOXYLATE AMINOTRANSFERASE 1"/>
    <property type="match status" value="1"/>
</dbReference>
<dbReference type="EMBL" id="FQTY01000004">
    <property type="protein sequence ID" value="SHE63535.1"/>
    <property type="molecule type" value="Genomic_DNA"/>
</dbReference>
<organism evidence="11 12">
    <name type="scientific">Tissierella praeacuta DSM 18095</name>
    <dbReference type="NCBI Taxonomy" id="1123404"/>
    <lineage>
        <taxon>Bacteria</taxon>
        <taxon>Bacillati</taxon>
        <taxon>Bacillota</taxon>
        <taxon>Tissierellia</taxon>
        <taxon>Tissierellales</taxon>
        <taxon>Tissierellaceae</taxon>
        <taxon>Tissierella</taxon>
    </lineage>
</organism>
<keyword evidence="5 7" id="KW-0663">Pyridoxal phosphate</keyword>
<comment type="similarity">
    <text evidence="2 8">Belongs to the class-V pyridoxal-phosphate-dependent aminotransferase family.</text>
</comment>
<dbReference type="GO" id="GO:0019265">
    <property type="term" value="P:glycine biosynthetic process, by transamination of glyoxylate"/>
    <property type="evidence" value="ECO:0007669"/>
    <property type="project" value="TreeGrafter"/>
</dbReference>
<evidence type="ECO:0000256" key="1">
    <source>
        <dbReference type="ARBA" id="ARBA00001933"/>
    </source>
</evidence>
<dbReference type="RefSeq" id="WP_115322188.1">
    <property type="nucleotide sequence ID" value="NZ_FQTY01000004.1"/>
</dbReference>
<evidence type="ECO:0000256" key="2">
    <source>
        <dbReference type="ARBA" id="ARBA00009236"/>
    </source>
</evidence>
<feature type="domain" description="Aminotransferase class V" evidence="10">
    <location>
        <begin position="55"/>
        <end position="330"/>
    </location>
</feature>
<sequence length="381" mass="42149">MKNRKLVMIPGPTPVVRSIQDQMGRETVAFGDPNFIKDFKGLIDDLKTLWKTEGEVFVVAGTGTMAMEMGIANTLKSGDNLLIVSNGFFGDRFIDLAERKGINVDVISSEWGKIVPVKDIEAKLNEKKYNAITVTHVDTSTGVCAPIKEIGEMLKKFPEVIYIVDGVCATAAEPEYIDEMNIDILLTGSQKAFGVAPGLAVVWASPKAMERRKSLGRIPEYYIDFDKWLPIMNDPSKYFATPAVNMIWALKESVRIIKEEGIENRYERHRKNARAMQSALEAMGFTILADKECRAVTLSNAIYPEGIDDVEFRKILAEEGAVVAGGLAAYAGKMFRLGHMGNIDTHDMVSAIAAIERTLYKIDKKTKLGVGVTTLLKELMD</sequence>
<feature type="binding site" evidence="6">
    <location>
        <position position="336"/>
    </location>
    <ligand>
        <name>substrate</name>
    </ligand>
</feature>
<dbReference type="PIRSF" id="PIRSF000524">
    <property type="entry name" value="SPT"/>
    <property type="match status" value="1"/>
</dbReference>
<dbReference type="InterPro" id="IPR015421">
    <property type="entry name" value="PyrdxlP-dep_Trfase_major"/>
</dbReference>
<keyword evidence="3 11" id="KW-0032">Aminotransferase</keyword>
<dbReference type="Pfam" id="PF00266">
    <property type="entry name" value="Aminotran_5"/>
    <property type="match status" value="1"/>
</dbReference>
<gene>
    <name evidence="11" type="ORF">SAMN02745784_01328</name>
</gene>
<evidence type="ECO:0000256" key="9">
    <source>
        <dbReference type="RuleBase" id="RU004504"/>
    </source>
</evidence>
<protein>
    <submittedName>
        <fullName evidence="11">Aspartate aminotransferase</fullName>
    </submittedName>
</protein>
<evidence type="ECO:0000256" key="7">
    <source>
        <dbReference type="PIRSR" id="PIRSR000524-50"/>
    </source>
</evidence>
<keyword evidence="4 11" id="KW-0808">Transferase</keyword>
<evidence type="ECO:0000256" key="5">
    <source>
        <dbReference type="ARBA" id="ARBA00022898"/>
    </source>
</evidence>
<dbReference type="InterPro" id="IPR000192">
    <property type="entry name" value="Aminotrans_V_dom"/>
</dbReference>
<keyword evidence="12" id="KW-1185">Reference proteome</keyword>
<evidence type="ECO:0000313" key="11">
    <source>
        <dbReference type="EMBL" id="SHE63535.1"/>
    </source>
</evidence>
<evidence type="ECO:0000259" key="10">
    <source>
        <dbReference type="Pfam" id="PF00266"/>
    </source>
</evidence>
<dbReference type="GeneID" id="90995692"/>
<name>A0A1M4V3M4_9FIRM</name>
<evidence type="ECO:0000256" key="3">
    <source>
        <dbReference type="ARBA" id="ARBA00022576"/>
    </source>
</evidence>